<dbReference type="eggNOG" id="COG0769">
    <property type="taxonomic scope" value="Bacteria"/>
</dbReference>
<dbReference type="Pfam" id="PF08353">
    <property type="entry name" value="MurT_C"/>
    <property type="match status" value="1"/>
</dbReference>
<keyword evidence="1" id="KW-0067">ATP-binding</keyword>
<keyword evidence="1" id="KW-0479">Metal-binding</keyword>
<evidence type="ECO:0000259" key="3">
    <source>
        <dbReference type="Pfam" id="PF08353"/>
    </source>
</evidence>
<protein>
    <recommendedName>
        <fullName evidence="1">Lipid II isoglutaminyl synthase (glutamine-hydrolyzing) subunit MurT</fullName>
        <ecNumber evidence="1">6.3.5.13</ecNumber>
    </recommendedName>
</protein>
<dbReference type="PANTHER" id="PTHR23135">
    <property type="entry name" value="MUR LIGASE FAMILY MEMBER"/>
    <property type="match status" value="1"/>
</dbReference>
<dbReference type="UniPathway" id="UPA00219"/>
<feature type="active site" evidence="1">
    <location>
        <position position="380"/>
    </location>
</feature>
<keyword evidence="1" id="KW-0862">Zinc</keyword>
<keyword evidence="1" id="KW-0436">Ligase</keyword>
<evidence type="ECO:0000313" key="4">
    <source>
        <dbReference type="EMBL" id="ACL25805.1"/>
    </source>
</evidence>
<comment type="subunit">
    <text evidence="1">Forms a heterodimer with GatD.</text>
</comment>
<keyword evidence="1" id="KW-0961">Cell wall biogenesis/degradation</keyword>
<dbReference type="InterPro" id="IPR013564">
    <property type="entry name" value="MurT_C"/>
</dbReference>
<dbReference type="InterPro" id="IPR013221">
    <property type="entry name" value="Mur_ligase_cen"/>
</dbReference>
<dbReference type="GO" id="GO:0140282">
    <property type="term" value="F:carbon-nitrogen ligase activity on lipid II"/>
    <property type="evidence" value="ECO:0007669"/>
    <property type="project" value="UniProtKB-UniRule"/>
</dbReference>
<comment type="function">
    <text evidence="1">The lipid II isoglutaminyl synthase complex catalyzes the formation of alpha-D-isoglutamine in the cell wall lipid II stem peptide. The MurT subunit catalyzes the ATP-dependent amidation of D-glutamate residue of lipid II, converting it to an isoglutamine residue.</text>
</comment>
<feature type="binding site" evidence="1">
    <location>
        <position position="245"/>
    </location>
    <ligand>
        <name>Zn(2+)</name>
        <dbReference type="ChEBI" id="CHEBI:29105"/>
    </ligand>
</feature>
<comment type="catalytic activity">
    <reaction evidence="1">
        <text>beta-D-GlcNAc-(1-&gt;4)-Mur2Ac(oyl-L-Ala-gamma-D-Glu-L-Lys-D-Ala-D-Ala)-di-trans,octa-cis-undecaprenyl diphosphate + ATP = beta-D-GlcNAc-(1-&gt;4)-Mur2Ac(oyl-L-Ala-gamma-D-O-P-Glu-L-Lys-D-Ala-D-Ala)-di-trans,octa-cis-undecaprenyl diphosphate + ADP</text>
        <dbReference type="Rhea" id="RHEA:59488"/>
        <dbReference type="ChEBI" id="CHEBI:30616"/>
        <dbReference type="ChEBI" id="CHEBI:60033"/>
        <dbReference type="ChEBI" id="CHEBI:143132"/>
        <dbReference type="ChEBI" id="CHEBI:456216"/>
    </reaction>
</comment>
<dbReference type="Gene3D" id="3.40.1190.10">
    <property type="entry name" value="Mur-like, catalytic domain"/>
    <property type="match status" value="1"/>
</dbReference>
<dbReference type="GO" id="GO:0009252">
    <property type="term" value="P:peptidoglycan biosynthetic process"/>
    <property type="evidence" value="ECO:0007669"/>
    <property type="project" value="UniProtKB-UniRule"/>
</dbReference>
<feature type="domain" description="Mur ligase central" evidence="2">
    <location>
        <begin position="66"/>
        <end position="226"/>
    </location>
</feature>
<accession>B8G672</accession>
<evidence type="ECO:0000313" key="5">
    <source>
        <dbReference type="Proteomes" id="UP000002508"/>
    </source>
</evidence>
<name>B8G672_CHLAD</name>
<dbReference type="Pfam" id="PF08245">
    <property type="entry name" value="Mur_ligase_M"/>
    <property type="match status" value="1"/>
</dbReference>
<keyword evidence="1" id="KW-0133">Cell shape</keyword>
<evidence type="ECO:0000256" key="1">
    <source>
        <dbReference type="HAMAP-Rule" id="MF_02214"/>
    </source>
</evidence>
<organism evidence="4 5">
    <name type="scientific">Chloroflexus aggregans (strain MD-66 / DSM 9485)</name>
    <dbReference type="NCBI Taxonomy" id="326427"/>
    <lineage>
        <taxon>Bacteria</taxon>
        <taxon>Bacillati</taxon>
        <taxon>Chloroflexota</taxon>
        <taxon>Chloroflexia</taxon>
        <taxon>Chloroflexales</taxon>
        <taxon>Chloroflexineae</taxon>
        <taxon>Chloroflexaceae</taxon>
        <taxon>Chloroflexus</taxon>
    </lineage>
</organism>
<feature type="binding site" evidence="1">
    <location>
        <position position="226"/>
    </location>
    <ligand>
        <name>Zn(2+)</name>
        <dbReference type="ChEBI" id="CHEBI:29105"/>
    </ligand>
</feature>
<dbReference type="SUPFAM" id="SSF53623">
    <property type="entry name" value="MurD-like peptide ligases, catalytic domain"/>
    <property type="match status" value="1"/>
</dbReference>
<feature type="domain" description="Lipid II isoglutaminyl synthase (glutamine-hydrolyzing) subunit MurT C-terminal" evidence="3">
    <location>
        <begin position="343"/>
        <end position="455"/>
    </location>
</feature>
<comment type="catalytic activity">
    <reaction evidence="1">
        <text>beta-D-GlcNAc-(1-&gt;4)-Mur2Ac(oyl-L-Ala-gamma-D-O-P-Glu-L-Lys-D-Ala-D-Ala)-di-trans,octa-cis-undecaprenyl diphosphate + NH4(+) = beta-D-GlcNAc-(1-&gt;4)-Mur2Ac(oyl-L-Ala-D-isoglutaminyl-L-Lys-D-Ala-D-Ala)-di-trans,octa-cis-undecaprenyl diphosphate + phosphate + H(+)</text>
        <dbReference type="Rhea" id="RHEA:57932"/>
        <dbReference type="ChEBI" id="CHEBI:15378"/>
        <dbReference type="ChEBI" id="CHEBI:28938"/>
        <dbReference type="ChEBI" id="CHEBI:43474"/>
        <dbReference type="ChEBI" id="CHEBI:62233"/>
        <dbReference type="ChEBI" id="CHEBI:143132"/>
    </reaction>
</comment>
<dbReference type="HOGENOM" id="CLU_041534_0_0_0"/>
<comment type="similarity">
    <text evidence="1">Belongs to the MurCDEF family. MurT subfamily.</text>
</comment>
<dbReference type="HAMAP" id="MF_02214">
    <property type="entry name" value="Lipid_II_synth_MurT"/>
    <property type="match status" value="1"/>
</dbReference>
<feature type="binding site" evidence="1">
    <location>
        <position position="248"/>
    </location>
    <ligand>
        <name>Zn(2+)</name>
        <dbReference type="ChEBI" id="CHEBI:29105"/>
    </ligand>
</feature>
<dbReference type="GO" id="GO:0005524">
    <property type="term" value="F:ATP binding"/>
    <property type="evidence" value="ECO:0007669"/>
    <property type="project" value="UniProtKB-UniRule"/>
</dbReference>
<dbReference type="EC" id="6.3.5.13" evidence="1"/>
<reference evidence="4" key="1">
    <citation type="submission" date="2008-12" db="EMBL/GenBank/DDBJ databases">
        <title>Complete sequence of Chloroflexus aggregans DSM 9485.</title>
        <authorList>
            <consortium name="US DOE Joint Genome Institute"/>
            <person name="Lucas S."/>
            <person name="Copeland A."/>
            <person name="Lapidus A."/>
            <person name="Glavina del Rio T."/>
            <person name="Dalin E."/>
            <person name="Tice H."/>
            <person name="Pitluck S."/>
            <person name="Foster B."/>
            <person name="Larimer F."/>
            <person name="Land M."/>
            <person name="Hauser L."/>
            <person name="Kyrpides N."/>
            <person name="Mikhailova N."/>
            <person name="Bryant D."/>
            <person name="Richardson P."/>
        </authorList>
    </citation>
    <scope>NUCLEOTIDE SEQUENCE</scope>
    <source>
        <strain evidence="4">DSM 9485</strain>
    </source>
</reference>
<feature type="binding site" evidence="1">
    <location>
        <position position="223"/>
    </location>
    <ligand>
        <name>Zn(2+)</name>
        <dbReference type="ChEBI" id="CHEBI:29105"/>
    </ligand>
</feature>
<dbReference type="InterPro" id="IPR043703">
    <property type="entry name" value="Lipid_II_synth_MurT"/>
</dbReference>
<comment type="pathway">
    <text evidence="1">Cell wall biogenesis; peptidoglycan biosynthesis.</text>
</comment>
<dbReference type="GO" id="GO:0008360">
    <property type="term" value="P:regulation of cell shape"/>
    <property type="evidence" value="ECO:0007669"/>
    <property type="project" value="UniProtKB-KW"/>
</dbReference>
<dbReference type="GO" id="GO:0071555">
    <property type="term" value="P:cell wall organization"/>
    <property type="evidence" value="ECO:0007669"/>
    <property type="project" value="UniProtKB-KW"/>
</dbReference>
<dbReference type="Proteomes" id="UP000002508">
    <property type="component" value="Chromosome"/>
</dbReference>
<keyword evidence="1" id="KW-0573">Peptidoglycan synthesis</keyword>
<dbReference type="InterPro" id="IPR036565">
    <property type="entry name" value="Mur-like_cat_sf"/>
</dbReference>
<gene>
    <name evidence="1" type="primary">murT</name>
    <name evidence="4" type="ordered locus">Cagg_2945</name>
</gene>
<comment type="catalytic activity">
    <reaction evidence="1">
        <text>beta-D-GlcNAc-(1-&gt;4)-Mur2Ac(oyl-L-Ala-gamma-D-Glu-L-Lys-D-Ala-D-Ala)-di-trans,octa-cis-undecaprenyl diphosphate + L-glutamine + ATP + H2O = beta-D-GlcNAc-(1-&gt;4)-Mur2Ac(oyl-L-Ala-D-isoglutaminyl-L-Lys-D-Ala-D-Ala)-di-trans,octa-cis-undecaprenyl diphosphate + L-glutamate + ADP + phosphate + H(+)</text>
        <dbReference type="Rhea" id="RHEA:57928"/>
        <dbReference type="ChEBI" id="CHEBI:15377"/>
        <dbReference type="ChEBI" id="CHEBI:15378"/>
        <dbReference type="ChEBI" id="CHEBI:29985"/>
        <dbReference type="ChEBI" id="CHEBI:30616"/>
        <dbReference type="ChEBI" id="CHEBI:43474"/>
        <dbReference type="ChEBI" id="CHEBI:58359"/>
        <dbReference type="ChEBI" id="CHEBI:60033"/>
        <dbReference type="ChEBI" id="CHEBI:62233"/>
        <dbReference type="ChEBI" id="CHEBI:456216"/>
        <dbReference type="EC" id="6.3.5.13"/>
    </reaction>
</comment>
<proteinExistence type="inferred from homology"/>
<dbReference type="STRING" id="326427.Cagg_2945"/>
<dbReference type="PANTHER" id="PTHR23135:SF7">
    <property type="entry name" value="LIPID II ISOGLUTAMINYL SYNTHASE (GLUTAMINE-HYDROLYZING) SUBUNIT MURT"/>
    <property type="match status" value="1"/>
</dbReference>
<dbReference type="CDD" id="cd16448">
    <property type="entry name" value="RING-H2"/>
    <property type="match status" value="1"/>
</dbReference>
<dbReference type="GO" id="GO:0008270">
    <property type="term" value="F:zinc ion binding"/>
    <property type="evidence" value="ECO:0007669"/>
    <property type="project" value="UniProtKB-UniRule"/>
</dbReference>
<keyword evidence="5" id="KW-1185">Reference proteome</keyword>
<dbReference type="AlphaFoldDB" id="B8G672"/>
<dbReference type="GO" id="GO:0016881">
    <property type="term" value="F:acid-amino acid ligase activity"/>
    <property type="evidence" value="ECO:0007669"/>
    <property type="project" value="InterPro"/>
</dbReference>
<evidence type="ECO:0000259" key="2">
    <source>
        <dbReference type="Pfam" id="PF08245"/>
    </source>
</evidence>
<keyword evidence="1" id="KW-0547">Nucleotide-binding</keyword>
<sequence>MSTVTIYRMNHLRTTVALALGRTARILSRRFHLGGGTSLPGQIARSIEPAILTTICTALPDGVILIAGTNGKTTTSRMLAAILEHTGEPLLHNRAGANLLPGLTTVAITDTDWRGRPHARRALFETDEAALPQAIAETRPRLVVLLNLFRDQLDRYGEIDTIAGNWRRALQTLPETSTVVFNADDPAIAGLTEHLPARVIGFGLNDTRHAVAAATHIADSQFCQTCGHRYHYRHIFYAHIGHYTCPHCGRHRPDPQIALTTLEPRGLDGSELQIRHPGGQLQIHLPLPGLYNAQNALAATAAALALGIAPATIGVALTTFQAAFGRIERITAGPNGPPMLIALIKNPVGASETVRMLTATTTRPLHLLIAINDRFADGTDVSWLWDADFEPLAGRIARVTVSGTRAADMALRLDYAGVDGAAITVIDDLPTALDTALATLPVGETLAVLPTYTAMLDLRAEIARRGWAKPFWET</sequence>
<dbReference type="EMBL" id="CP001337">
    <property type="protein sequence ID" value="ACL25805.1"/>
    <property type="molecule type" value="Genomic_DNA"/>
</dbReference>
<dbReference type="KEGG" id="cag:Cagg_2945"/>